<dbReference type="PANTHER" id="PTHR36206">
    <property type="entry name" value="ASPERCRYPTIN BIOSYNTHESIS CLUSTER-SPECIFIC TRANSCRIPTION REGULATOR ATNN-RELATED"/>
    <property type="match status" value="1"/>
</dbReference>
<organism evidence="9 10">
    <name type="scientific">Monosporascus ibericus</name>
    <dbReference type="NCBI Taxonomy" id="155417"/>
    <lineage>
        <taxon>Eukaryota</taxon>
        <taxon>Fungi</taxon>
        <taxon>Dikarya</taxon>
        <taxon>Ascomycota</taxon>
        <taxon>Pezizomycotina</taxon>
        <taxon>Sordariomycetes</taxon>
        <taxon>Xylariomycetidae</taxon>
        <taxon>Xylariales</taxon>
        <taxon>Xylariales incertae sedis</taxon>
        <taxon>Monosporascus</taxon>
    </lineage>
</organism>
<dbReference type="PROSITE" id="PS50048">
    <property type="entry name" value="ZN2_CY6_FUNGAL_2"/>
    <property type="match status" value="1"/>
</dbReference>
<dbReference type="PANTHER" id="PTHR36206:SF4">
    <property type="entry name" value="HYPOTHETICAL CONSERVED PROTEIN (EUROFUNG)-RELATED"/>
    <property type="match status" value="1"/>
</dbReference>
<sequence length="511" mass="56863">MITRTPVTEKWTRSSTPRGRTGCQTCRKRRVKCDETRPSCLRCVQARWKCDGYGTSTGDKTPATRVPPKAALSVTSYSIPFRVPGSQKDRQMLHYFCVQGSHDIAGFLSSDFWSRTILQESHQDPVVRHALVSLSSVHLDYVTANAPGNGTASPETLVQYGKALRILRNRISNPSKTTTNAVLVCCILFYCFEATLGNSEAAVRHLDSGLRMLSSCRRGQIQANVDHLERLSDMFERLDLQATIFDDGRVPLLTSASNEHDEETRDPPCEGGFSLLEDGQRTLVKLQGSIFSFLSRNVDLKCEVKELIPANILQEKDFLMQQYSRWLKKFDDNRPRAGHDGQAVCGIQTLLIQFHVSRMLVASSFPADDSVFGSSPNETAEAVLQMAENILRLTGEGKASVEVAKNPRRNLSSETGIVAPLFLLAMKCSDESVCSRAAELLATSQRREGLYDAQTMARIIGQLQDLRAKRQAKMEGYDVEQATNTALEHWIPYEIERAAGGMDRLTNSICT</sequence>
<dbReference type="AlphaFoldDB" id="A0A4Q4THZ3"/>
<protein>
    <recommendedName>
        <fullName evidence="8">Zn(2)-C6 fungal-type domain-containing protein</fullName>
    </recommendedName>
</protein>
<evidence type="ECO:0000313" key="9">
    <source>
        <dbReference type="EMBL" id="RYP05514.1"/>
    </source>
</evidence>
<dbReference type="OrthoDB" id="2593732at2759"/>
<dbReference type="InterPro" id="IPR021858">
    <property type="entry name" value="Fun_TF"/>
</dbReference>
<dbReference type="Proteomes" id="UP000293360">
    <property type="component" value="Unassembled WGS sequence"/>
</dbReference>
<dbReference type="Gene3D" id="4.10.240.10">
    <property type="entry name" value="Zn(2)-C6 fungal-type DNA-binding domain"/>
    <property type="match status" value="1"/>
</dbReference>
<dbReference type="Pfam" id="PF00172">
    <property type="entry name" value="Zn_clus"/>
    <property type="match status" value="1"/>
</dbReference>
<accession>A0A4Q4THZ3</accession>
<keyword evidence="3" id="KW-0805">Transcription regulation</keyword>
<name>A0A4Q4THZ3_9PEZI</name>
<dbReference type="EMBL" id="QJNU01000168">
    <property type="protein sequence ID" value="RYP05514.1"/>
    <property type="molecule type" value="Genomic_DNA"/>
</dbReference>
<evidence type="ECO:0000256" key="5">
    <source>
        <dbReference type="ARBA" id="ARBA00023163"/>
    </source>
</evidence>
<keyword evidence="6" id="KW-0539">Nucleus</keyword>
<dbReference type="PROSITE" id="PS00463">
    <property type="entry name" value="ZN2_CY6_FUNGAL_1"/>
    <property type="match status" value="1"/>
</dbReference>
<keyword evidence="5" id="KW-0804">Transcription</keyword>
<dbReference type="InterPro" id="IPR052360">
    <property type="entry name" value="Transcr_Regulatory_Proteins"/>
</dbReference>
<dbReference type="GO" id="GO:0008270">
    <property type="term" value="F:zinc ion binding"/>
    <property type="evidence" value="ECO:0007669"/>
    <property type="project" value="InterPro"/>
</dbReference>
<dbReference type="STRING" id="155417.A0A4Q4THZ3"/>
<dbReference type="GO" id="GO:0000981">
    <property type="term" value="F:DNA-binding transcription factor activity, RNA polymerase II-specific"/>
    <property type="evidence" value="ECO:0007669"/>
    <property type="project" value="InterPro"/>
</dbReference>
<keyword evidence="10" id="KW-1185">Reference proteome</keyword>
<keyword evidence="1" id="KW-0479">Metal-binding</keyword>
<dbReference type="SUPFAM" id="SSF57701">
    <property type="entry name" value="Zn2/Cys6 DNA-binding domain"/>
    <property type="match status" value="1"/>
</dbReference>
<comment type="caution">
    <text evidence="9">The sequence shown here is derived from an EMBL/GenBank/DDBJ whole genome shotgun (WGS) entry which is preliminary data.</text>
</comment>
<dbReference type="GO" id="GO:0003677">
    <property type="term" value="F:DNA binding"/>
    <property type="evidence" value="ECO:0007669"/>
    <property type="project" value="UniProtKB-KW"/>
</dbReference>
<keyword evidence="2" id="KW-0862">Zinc</keyword>
<evidence type="ECO:0000256" key="7">
    <source>
        <dbReference type="SAM" id="MobiDB-lite"/>
    </source>
</evidence>
<keyword evidence="4" id="KW-0238">DNA-binding</keyword>
<evidence type="ECO:0000256" key="6">
    <source>
        <dbReference type="ARBA" id="ARBA00023242"/>
    </source>
</evidence>
<evidence type="ECO:0000259" key="8">
    <source>
        <dbReference type="PROSITE" id="PS50048"/>
    </source>
</evidence>
<dbReference type="SMART" id="SM00066">
    <property type="entry name" value="GAL4"/>
    <property type="match status" value="1"/>
</dbReference>
<dbReference type="InterPro" id="IPR036864">
    <property type="entry name" value="Zn2-C6_fun-type_DNA-bd_sf"/>
</dbReference>
<evidence type="ECO:0000313" key="10">
    <source>
        <dbReference type="Proteomes" id="UP000293360"/>
    </source>
</evidence>
<evidence type="ECO:0000256" key="4">
    <source>
        <dbReference type="ARBA" id="ARBA00023125"/>
    </source>
</evidence>
<evidence type="ECO:0000256" key="2">
    <source>
        <dbReference type="ARBA" id="ARBA00022833"/>
    </source>
</evidence>
<feature type="region of interest" description="Disordered" evidence="7">
    <location>
        <begin position="1"/>
        <end position="20"/>
    </location>
</feature>
<reference evidence="9 10" key="1">
    <citation type="submission" date="2018-06" db="EMBL/GenBank/DDBJ databases">
        <title>Complete Genomes of Monosporascus.</title>
        <authorList>
            <person name="Robinson A.J."/>
            <person name="Natvig D.O."/>
        </authorList>
    </citation>
    <scope>NUCLEOTIDE SEQUENCE [LARGE SCALE GENOMIC DNA]</scope>
    <source>
        <strain evidence="9 10">CBS 110550</strain>
    </source>
</reference>
<evidence type="ECO:0000256" key="3">
    <source>
        <dbReference type="ARBA" id="ARBA00023015"/>
    </source>
</evidence>
<dbReference type="InterPro" id="IPR001138">
    <property type="entry name" value="Zn2Cys6_DnaBD"/>
</dbReference>
<dbReference type="CDD" id="cd00067">
    <property type="entry name" value="GAL4"/>
    <property type="match status" value="1"/>
</dbReference>
<dbReference type="Pfam" id="PF11951">
    <property type="entry name" value="Fungal_trans_2"/>
    <property type="match status" value="1"/>
</dbReference>
<evidence type="ECO:0000256" key="1">
    <source>
        <dbReference type="ARBA" id="ARBA00022723"/>
    </source>
</evidence>
<feature type="domain" description="Zn(2)-C6 fungal-type" evidence="8">
    <location>
        <begin position="22"/>
        <end position="50"/>
    </location>
</feature>
<proteinExistence type="predicted"/>
<gene>
    <name evidence="9" type="ORF">DL764_003774</name>
</gene>